<name>A0AAE2D302_SCHME</name>
<dbReference type="Gene3D" id="1.10.510.10">
    <property type="entry name" value="Transferase(Phosphotransferase) domain 1"/>
    <property type="match status" value="1"/>
</dbReference>
<dbReference type="GO" id="GO:0043235">
    <property type="term" value="C:receptor complex"/>
    <property type="evidence" value="ECO:0007669"/>
    <property type="project" value="TreeGrafter"/>
</dbReference>
<evidence type="ECO:0000256" key="2">
    <source>
        <dbReference type="ARBA" id="ARBA00022553"/>
    </source>
</evidence>
<keyword evidence="10" id="KW-0472">Membrane</keyword>
<dbReference type="InterPro" id="IPR017441">
    <property type="entry name" value="Protein_kinase_ATP_BS"/>
</dbReference>
<dbReference type="AlphaFoldDB" id="A0AAE2D302"/>
<dbReference type="EMBL" id="JALJAT010000005">
    <property type="protein sequence ID" value="KAK4469269.1"/>
    <property type="molecule type" value="Genomic_DNA"/>
</dbReference>
<comment type="caution">
    <text evidence="12">The sequence shown here is derived from an EMBL/GenBank/DDBJ whole genome shotgun (WGS) entry which is preliminary data.</text>
</comment>
<dbReference type="FunFam" id="1.10.510.10:FF:000554">
    <property type="entry name" value="Predicted protein"/>
    <property type="match status" value="1"/>
</dbReference>
<feature type="transmembrane region" description="Helical" evidence="10">
    <location>
        <begin position="171"/>
        <end position="190"/>
    </location>
</feature>
<dbReference type="InterPro" id="IPR000719">
    <property type="entry name" value="Prot_kinase_dom"/>
</dbReference>
<proteinExistence type="predicted"/>
<comment type="subcellular location">
    <subcellularLocation>
        <location evidence="1">Membrane</location>
        <topology evidence="1">Single-pass membrane protein</topology>
    </subcellularLocation>
</comment>
<dbReference type="PROSITE" id="PS00107">
    <property type="entry name" value="PROTEIN_KINASE_ATP"/>
    <property type="match status" value="1"/>
</dbReference>
<dbReference type="GO" id="GO:0004714">
    <property type="term" value="F:transmembrane receptor protein tyrosine kinase activity"/>
    <property type="evidence" value="ECO:0007669"/>
    <property type="project" value="UniProtKB-EC"/>
</dbReference>
<reference evidence="12" key="1">
    <citation type="submission" date="2022-04" db="EMBL/GenBank/DDBJ databases">
        <authorList>
            <person name="Xu L."/>
            <person name="Lv Z."/>
        </authorList>
    </citation>
    <scope>NUCLEOTIDE SEQUENCE</scope>
    <source>
        <strain evidence="12">LV_2022a</strain>
    </source>
</reference>
<dbReference type="Pfam" id="PF07714">
    <property type="entry name" value="PK_Tyr_Ser-Thr"/>
    <property type="match status" value="1"/>
</dbReference>
<dbReference type="Gene3D" id="3.30.200.20">
    <property type="entry name" value="Phosphorylase Kinase, domain 1"/>
    <property type="match status" value="1"/>
</dbReference>
<organism evidence="12 13">
    <name type="scientific">Schistosoma mekongi</name>
    <name type="common">Parasitic worm</name>
    <dbReference type="NCBI Taxonomy" id="38744"/>
    <lineage>
        <taxon>Eukaryota</taxon>
        <taxon>Metazoa</taxon>
        <taxon>Spiralia</taxon>
        <taxon>Lophotrochozoa</taxon>
        <taxon>Platyhelminthes</taxon>
        <taxon>Trematoda</taxon>
        <taxon>Digenea</taxon>
        <taxon>Strigeidida</taxon>
        <taxon>Schistosomatoidea</taxon>
        <taxon>Schistosomatidae</taxon>
        <taxon>Schistosoma</taxon>
    </lineage>
</organism>
<dbReference type="PANTHER" id="PTHR24416">
    <property type="entry name" value="TYROSINE-PROTEIN KINASE RECEPTOR"/>
    <property type="match status" value="1"/>
</dbReference>
<evidence type="ECO:0000256" key="1">
    <source>
        <dbReference type="ARBA" id="ARBA00004167"/>
    </source>
</evidence>
<evidence type="ECO:0000256" key="8">
    <source>
        <dbReference type="ARBA" id="ARBA00051243"/>
    </source>
</evidence>
<evidence type="ECO:0000256" key="10">
    <source>
        <dbReference type="SAM" id="Phobius"/>
    </source>
</evidence>
<gene>
    <name evidence="12" type="ORF">MN116_006838</name>
</gene>
<keyword evidence="3" id="KW-0808">Transferase</keyword>
<evidence type="ECO:0000256" key="9">
    <source>
        <dbReference type="PROSITE-ProRule" id="PRU10141"/>
    </source>
</evidence>
<keyword evidence="6 9" id="KW-0067">ATP-binding</keyword>
<dbReference type="CDD" id="cd00192">
    <property type="entry name" value="PTKc"/>
    <property type="match status" value="1"/>
</dbReference>
<feature type="binding site" evidence="9">
    <location>
        <position position="359"/>
    </location>
    <ligand>
        <name>ATP</name>
        <dbReference type="ChEBI" id="CHEBI:30616"/>
    </ligand>
</feature>
<sequence length="673" mass="78839">MYWYLSLHVLLISLYIPYTINKYASPDNFRFSSDAIVCEGDYHVFDCELINCPLDGILAIYKLGNEFVPTNLSAEEKLEAEFFGKEPYRGLISQTLRRILNKHGVHKWNQTYDQDHKTFKYRYGPLTKNDSGLYYCRFIPNGYPGLMSTYMKLEVDMNCTKPLLMNRTARYLPYFLPFIFILIVVLFWLWRRASKTVTYKLITIARSVEYYSKNSTGTEIANSDSGNSSSENATHTMLDPVGEPIINMGSVVIQRPPKLINKIKQRYINHFVYPECQPQHQKSNNRWTNKNDIQRLKELDKRFLSDYRLEKDERYEFSRRNLQIVCRLGSGAFGIVYRGTAKNLRIGVNKYEIIEVAVKTLKDDFTEEDVSEFLKEMDIMKQLHHKHVIELYGVCTENGSPLLIMEYAPYGNLKEYLRHLEIQSNCNKLRLQLLEYGYQVANGMKYLETKCLIHRDLAARNILVGKQYQLKIADFGLTRYVESYYRKVKRGRVPVKWLAPESITDRLYTTKSDVWSFGILLWEIFTLGSTPYPNIDATEVMPLILSGVRNDKPLLASNTIFEIMCKCWQINPTERLSFSELVNLLELQINDHNYALDSGISEISTYCDDEQSNKLNFYDDDMEISDFYDDRKYSNLHKDSRSRRNNYDEIDMNHHIFSKTNNLHNSALRNDII</sequence>
<reference evidence="12" key="2">
    <citation type="journal article" date="2023" name="Infect Dis Poverty">
        <title>Chromosome-scale genome of the human blood fluke Schistosoma mekongi and its implications for public health.</title>
        <authorList>
            <person name="Zhou M."/>
            <person name="Xu L."/>
            <person name="Xu D."/>
            <person name="Chen W."/>
            <person name="Khan J."/>
            <person name="Hu Y."/>
            <person name="Huang H."/>
            <person name="Wei H."/>
            <person name="Zhang Y."/>
            <person name="Chusongsang P."/>
            <person name="Tanasarnprasert K."/>
            <person name="Hu X."/>
            <person name="Limpanont Y."/>
            <person name="Lv Z."/>
        </authorList>
    </citation>
    <scope>NUCLEOTIDE SEQUENCE</scope>
    <source>
        <strain evidence="12">LV_2022a</strain>
    </source>
</reference>
<comment type="catalytic activity">
    <reaction evidence="8">
        <text>L-tyrosyl-[protein] + ATP = O-phospho-L-tyrosyl-[protein] + ADP + H(+)</text>
        <dbReference type="Rhea" id="RHEA:10596"/>
        <dbReference type="Rhea" id="RHEA-COMP:10136"/>
        <dbReference type="Rhea" id="RHEA-COMP:20101"/>
        <dbReference type="ChEBI" id="CHEBI:15378"/>
        <dbReference type="ChEBI" id="CHEBI:30616"/>
        <dbReference type="ChEBI" id="CHEBI:46858"/>
        <dbReference type="ChEBI" id="CHEBI:61978"/>
        <dbReference type="ChEBI" id="CHEBI:456216"/>
        <dbReference type="EC" id="2.7.10.1"/>
    </reaction>
</comment>
<keyword evidence="13" id="KW-1185">Reference proteome</keyword>
<dbReference type="PROSITE" id="PS00109">
    <property type="entry name" value="PROTEIN_KINASE_TYR"/>
    <property type="match status" value="1"/>
</dbReference>
<dbReference type="Proteomes" id="UP001292079">
    <property type="component" value="Unassembled WGS sequence"/>
</dbReference>
<evidence type="ECO:0000256" key="4">
    <source>
        <dbReference type="ARBA" id="ARBA00022741"/>
    </source>
</evidence>
<evidence type="ECO:0000256" key="3">
    <source>
        <dbReference type="ARBA" id="ARBA00022679"/>
    </source>
</evidence>
<dbReference type="InterPro" id="IPR011009">
    <property type="entry name" value="Kinase-like_dom_sf"/>
</dbReference>
<keyword evidence="10" id="KW-1133">Transmembrane helix</keyword>
<accession>A0AAE2D302</accession>
<dbReference type="InterPro" id="IPR008266">
    <property type="entry name" value="Tyr_kinase_AS"/>
</dbReference>
<dbReference type="InterPro" id="IPR001245">
    <property type="entry name" value="Ser-Thr/Tyr_kinase_cat_dom"/>
</dbReference>
<dbReference type="SMART" id="SM00219">
    <property type="entry name" value="TyrKc"/>
    <property type="match status" value="1"/>
</dbReference>
<evidence type="ECO:0000256" key="5">
    <source>
        <dbReference type="ARBA" id="ARBA00022777"/>
    </source>
</evidence>
<dbReference type="SUPFAM" id="SSF56112">
    <property type="entry name" value="Protein kinase-like (PK-like)"/>
    <property type="match status" value="1"/>
</dbReference>
<dbReference type="GO" id="GO:0005886">
    <property type="term" value="C:plasma membrane"/>
    <property type="evidence" value="ECO:0007669"/>
    <property type="project" value="TreeGrafter"/>
</dbReference>
<keyword evidence="7" id="KW-0829">Tyrosine-protein kinase</keyword>
<protein>
    <recommendedName>
        <fullName evidence="11">Protein kinase domain-containing protein</fullName>
    </recommendedName>
</protein>
<dbReference type="GO" id="GO:0005524">
    <property type="term" value="F:ATP binding"/>
    <property type="evidence" value="ECO:0007669"/>
    <property type="project" value="UniProtKB-UniRule"/>
</dbReference>
<evidence type="ECO:0000313" key="12">
    <source>
        <dbReference type="EMBL" id="KAK4469269.1"/>
    </source>
</evidence>
<evidence type="ECO:0000256" key="7">
    <source>
        <dbReference type="ARBA" id="ARBA00023137"/>
    </source>
</evidence>
<dbReference type="InterPro" id="IPR050122">
    <property type="entry name" value="RTK"/>
</dbReference>
<keyword evidence="4 9" id="KW-0547">Nucleotide-binding</keyword>
<keyword evidence="10" id="KW-0812">Transmembrane</keyword>
<dbReference type="PANTHER" id="PTHR24416:SF611">
    <property type="entry name" value="TYROSINE-PROTEIN KINASE TRANSMEMBRANE RECEPTOR ROR"/>
    <property type="match status" value="1"/>
</dbReference>
<evidence type="ECO:0000313" key="13">
    <source>
        <dbReference type="Proteomes" id="UP001292079"/>
    </source>
</evidence>
<keyword evidence="5" id="KW-0418">Kinase</keyword>
<evidence type="ECO:0000256" key="6">
    <source>
        <dbReference type="ARBA" id="ARBA00022840"/>
    </source>
</evidence>
<evidence type="ECO:0000259" key="11">
    <source>
        <dbReference type="PROSITE" id="PS50011"/>
    </source>
</evidence>
<dbReference type="InterPro" id="IPR020635">
    <property type="entry name" value="Tyr_kinase_cat_dom"/>
</dbReference>
<feature type="domain" description="Protein kinase" evidence="11">
    <location>
        <begin position="322"/>
        <end position="595"/>
    </location>
</feature>
<dbReference type="PRINTS" id="PR00109">
    <property type="entry name" value="TYRKINASE"/>
</dbReference>
<dbReference type="GO" id="GO:0007169">
    <property type="term" value="P:cell surface receptor protein tyrosine kinase signaling pathway"/>
    <property type="evidence" value="ECO:0007669"/>
    <property type="project" value="TreeGrafter"/>
</dbReference>
<dbReference type="PROSITE" id="PS50011">
    <property type="entry name" value="PROTEIN_KINASE_DOM"/>
    <property type="match status" value="1"/>
</dbReference>
<keyword evidence="2" id="KW-0597">Phosphoprotein</keyword>